<sequence>MTGQISESKIDFSPGEETRVDIYYVYQPEIKSKGFTYRRKLSEKYVKKRLAKENELSSTLIFLGQISSLTDGEFTNNENNVNYDETKNSQNNKCIFYRFCALKTDTIYPGGTIYIDNYELFQYDVIEYAENQVKKDLHRVIEDWLNSDLDDYTVGIIRKFYLEGIYEKASEKCRDYINSSNKTTLTELKGIFIDTVVEHNSRFIATLEMLKNASE</sequence>
<reference evidence="1 2" key="1">
    <citation type="journal article" date="2015" name="Genome Biol. Evol.">
        <title>Phylogenomic analyses indicate that early fungi evolved digesting cell walls of algal ancestors of land plants.</title>
        <authorList>
            <person name="Chang Y."/>
            <person name="Wang S."/>
            <person name="Sekimoto S."/>
            <person name="Aerts A.L."/>
            <person name="Choi C."/>
            <person name="Clum A."/>
            <person name="LaButti K.M."/>
            <person name="Lindquist E.A."/>
            <person name="Yee Ngan C."/>
            <person name="Ohm R.A."/>
            <person name="Salamov A.A."/>
            <person name="Grigoriev I.V."/>
            <person name="Spatafora J.W."/>
            <person name="Berbee M.L."/>
        </authorList>
    </citation>
    <scope>NUCLEOTIDE SEQUENCE [LARGE SCALE GENOMIC DNA]</scope>
    <source>
        <strain evidence="1 2">NRRL 1564</strain>
    </source>
</reference>
<gene>
    <name evidence="1" type="ORF">COEREDRAFT_87638</name>
</gene>
<evidence type="ECO:0000313" key="1">
    <source>
        <dbReference type="EMBL" id="PIA15676.1"/>
    </source>
</evidence>
<dbReference type="AlphaFoldDB" id="A0A2G5B9I1"/>
<protein>
    <submittedName>
        <fullName evidence="1">Uncharacterized protein</fullName>
    </submittedName>
</protein>
<dbReference type="EMBL" id="KZ303505">
    <property type="protein sequence ID" value="PIA15676.1"/>
    <property type="molecule type" value="Genomic_DNA"/>
</dbReference>
<keyword evidence="2" id="KW-1185">Reference proteome</keyword>
<evidence type="ECO:0000313" key="2">
    <source>
        <dbReference type="Proteomes" id="UP000242474"/>
    </source>
</evidence>
<organism evidence="1 2">
    <name type="scientific">Coemansia reversa (strain ATCC 12441 / NRRL 1564)</name>
    <dbReference type="NCBI Taxonomy" id="763665"/>
    <lineage>
        <taxon>Eukaryota</taxon>
        <taxon>Fungi</taxon>
        <taxon>Fungi incertae sedis</taxon>
        <taxon>Zoopagomycota</taxon>
        <taxon>Kickxellomycotina</taxon>
        <taxon>Kickxellomycetes</taxon>
        <taxon>Kickxellales</taxon>
        <taxon>Kickxellaceae</taxon>
        <taxon>Coemansia</taxon>
    </lineage>
</organism>
<accession>A0A2G5B9I1</accession>
<name>A0A2G5B9I1_COERN</name>
<proteinExistence type="predicted"/>
<dbReference type="Proteomes" id="UP000242474">
    <property type="component" value="Unassembled WGS sequence"/>
</dbReference>